<dbReference type="SMART" id="SM00859">
    <property type="entry name" value="Semialdhyde_dh"/>
    <property type="match status" value="1"/>
</dbReference>
<dbReference type="EMBL" id="KT006970">
    <property type="protein sequence ID" value="AKQ01583.1"/>
    <property type="molecule type" value="Genomic_DNA"/>
</dbReference>
<keyword evidence="3 7" id="KW-0028">Amino-acid biosynthesis</keyword>
<dbReference type="UniPathway" id="UPA00068">
    <property type="reaction ID" value="UER00108"/>
</dbReference>
<dbReference type="Gene3D" id="3.40.50.720">
    <property type="entry name" value="NAD(P)-binding Rossmann-like Domain"/>
    <property type="match status" value="1"/>
</dbReference>
<dbReference type="PANTHER" id="PTHR32338:SF10">
    <property type="entry name" value="N-ACETYL-GAMMA-GLUTAMYL-PHOSPHATE REDUCTASE, CHLOROPLASTIC-RELATED"/>
    <property type="match status" value="1"/>
</dbReference>
<comment type="subcellular location">
    <subcellularLocation>
        <location evidence="7">Cytoplasm</location>
    </subcellularLocation>
</comment>
<feature type="active site" evidence="7 8">
    <location>
        <position position="148"/>
    </location>
</feature>
<dbReference type="SUPFAM" id="SSF55347">
    <property type="entry name" value="Glyceraldehyde-3-phosphate dehydrogenase-like, C-terminal domain"/>
    <property type="match status" value="1"/>
</dbReference>
<proteinExistence type="inferred from homology"/>
<dbReference type="EC" id="1.2.1.38" evidence="7"/>
<gene>
    <name evidence="7 10" type="primary">argC</name>
</gene>
<evidence type="ECO:0000259" key="9">
    <source>
        <dbReference type="SMART" id="SM00859"/>
    </source>
</evidence>
<dbReference type="InterPro" id="IPR050085">
    <property type="entry name" value="AGPR"/>
</dbReference>
<dbReference type="FunFam" id="3.30.360.10:FF:000014">
    <property type="entry name" value="N-acetyl-gamma-glutamyl-phosphate reductase"/>
    <property type="match status" value="1"/>
</dbReference>
<dbReference type="GO" id="GO:0070401">
    <property type="term" value="F:NADP+ binding"/>
    <property type="evidence" value="ECO:0007669"/>
    <property type="project" value="InterPro"/>
</dbReference>
<evidence type="ECO:0000256" key="2">
    <source>
        <dbReference type="ARBA" id="ARBA00022571"/>
    </source>
</evidence>
<dbReference type="GO" id="GO:0003942">
    <property type="term" value="F:N-acetyl-gamma-glutamyl-phosphate reductase activity"/>
    <property type="evidence" value="ECO:0007669"/>
    <property type="project" value="UniProtKB-UniRule"/>
</dbReference>
<comment type="catalytic activity">
    <reaction evidence="6 7">
        <text>N-acetyl-L-glutamate 5-semialdehyde + phosphate + NADP(+) = N-acetyl-L-glutamyl 5-phosphate + NADPH + H(+)</text>
        <dbReference type="Rhea" id="RHEA:21588"/>
        <dbReference type="ChEBI" id="CHEBI:15378"/>
        <dbReference type="ChEBI" id="CHEBI:29123"/>
        <dbReference type="ChEBI" id="CHEBI:43474"/>
        <dbReference type="ChEBI" id="CHEBI:57783"/>
        <dbReference type="ChEBI" id="CHEBI:57936"/>
        <dbReference type="ChEBI" id="CHEBI:58349"/>
        <dbReference type="EC" id="1.2.1.38"/>
    </reaction>
</comment>
<evidence type="ECO:0000313" key="10">
    <source>
        <dbReference type="EMBL" id="AKQ01583.1"/>
    </source>
</evidence>
<dbReference type="Pfam" id="PF01118">
    <property type="entry name" value="Semialdhyde_dh"/>
    <property type="match status" value="1"/>
</dbReference>
<feature type="domain" description="Semialdehyde dehydrogenase NAD-binding" evidence="9">
    <location>
        <begin position="2"/>
        <end position="140"/>
    </location>
</feature>
<evidence type="ECO:0000256" key="5">
    <source>
        <dbReference type="ARBA" id="ARBA00023002"/>
    </source>
</evidence>
<dbReference type="SUPFAM" id="SSF51735">
    <property type="entry name" value="NAD(P)-binding Rossmann-fold domains"/>
    <property type="match status" value="1"/>
</dbReference>
<protein>
    <recommendedName>
        <fullName evidence="7">N-acetyl-gamma-glutamyl-phosphate reductase</fullName>
        <shortName evidence="7">AGPR</shortName>
        <ecNumber evidence="7">1.2.1.38</ecNumber>
    </recommendedName>
    <alternativeName>
        <fullName evidence="7">N-acetyl-glutamate semialdehyde dehydrogenase</fullName>
        <shortName evidence="7">NAGSA dehydrogenase</shortName>
    </alternativeName>
</protein>
<dbReference type="InterPro" id="IPR000706">
    <property type="entry name" value="AGPR_type-1"/>
</dbReference>
<evidence type="ECO:0000256" key="8">
    <source>
        <dbReference type="PROSITE-ProRule" id="PRU10010"/>
    </source>
</evidence>
<dbReference type="InterPro" id="IPR000534">
    <property type="entry name" value="Semialdehyde_DH_NAD-bd"/>
</dbReference>
<dbReference type="PROSITE" id="PS01224">
    <property type="entry name" value="ARGC"/>
    <property type="match status" value="1"/>
</dbReference>
<evidence type="ECO:0000256" key="1">
    <source>
        <dbReference type="ARBA" id="ARBA00004862"/>
    </source>
</evidence>
<dbReference type="PANTHER" id="PTHR32338">
    <property type="entry name" value="N-ACETYL-GAMMA-GLUTAMYL-PHOSPHATE REDUCTASE, CHLOROPLASTIC-RELATED-RELATED"/>
    <property type="match status" value="1"/>
</dbReference>
<dbReference type="CDD" id="cd23934">
    <property type="entry name" value="AGPR_1_C"/>
    <property type="match status" value="1"/>
</dbReference>
<dbReference type="InterPro" id="IPR036291">
    <property type="entry name" value="NAD(P)-bd_dom_sf"/>
</dbReference>
<dbReference type="GO" id="GO:0051287">
    <property type="term" value="F:NAD binding"/>
    <property type="evidence" value="ECO:0007669"/>
    <property type="project" value="InterPro"/>
</dbReference>
<dbReference type="GO" id="GO:0005737">
    <property type="term" value="C:cytoplasm"/>
    <property type="evidence" value="ECO:0007669"/>
    <property type="project" value="UniProtKB-SubCell"/>
</dbReference>
<keyword evidence="7" id="KW-0963">Cytoplasm</keyword>
<dbReference type="Gene3D" id="3.30.360.10">
    <property type="entry name" value="Dihydrodipicolinate Reductase, domain 2"/>
    <property type="match status" value="1"/>
</dbReference>
<evidence type="ECO:0000256" key="3">
    <source>
        <dbReference type="ARBA" id="ARBA00022605"/>
    </source>
</evidence>
<dbReference type="Pfam" id="PF22698">
    <property type="entry name" value="Semialdhyde_dhC_1"/>
    <property type="match status" value="1"/>
</dbReference>
<dbReference type="InterPro" id="IPR023013">
    <property type="entry name" value="AGPR_AS"/>
</dbReference>
<dbReference type="HAMAP" id="MF_00150">
    <property type="entry name" value="ArgC_type1"/>
    <property type="match status" value="1"/>
</dbReference>
<name>A0A0H4T1T1_9DELT</name>
<dbReference type="InterPro" id="IPR058924">
    <property type="entry name" value="AGPR_dimerisation_dom"/>
</dbReference>
<evidence type="ECO:0000256" key="4">
    <source>
        <dbReference type="ARBA" id="ARBA00022857"/>
    </source>
</evidence>
<evidence type="ECO:0000256" key="7">
    <source>
        <dbReference type="HAMAP-Rule" id="MF_00150"/>
    </source>
</evidence>
<sequence>MRVAVLGATGYTGIELLRILLQHPRVRVAVVTSQQFAGKRISEIHHSLAGKCELFLEDIQVEKVASRCELAFAALPHKTSMDAVARLVEQGTRVIDLSADFRLHDPELYRQWYSPHKAPHLLRRAVYGLTEIHRRAIAKARLVANPGCYPTGAVLGLAPVFAARVVRGTVLIDAKSGVTGAGRSSAVELSFSEVNENFKAYSVGVHRHAPEIEQELSQIARRSVAVLFAPHLVPMNRGILSTMYVELKKPLSEAKLAELYKSFYHQDPFVRVLPYGVFPETKEVRGSNDCVIGFRYDPHAKRLVVITALDNLVKGAAGQAVQNMNLMFGWPEIEGLGGTALVP</sequence>
<keyword evidence="5 7" id="KW-0560">Oxidoreductase</keyword>
<reference evidence="10" key="1">
    <citation type="journal article" date="2015" name="ISME J.">
        <title>Aquifer environment selects for microbial species cohorts in sediment and groundwater.</title>
        <authorList>
            <person name="Hug L.A."/>
            <person name="Thomas B.C."/>
            <person name="Brown C.T."/>
            <person name="Frischkorn K.R."/>
            <person name="Williams K.H."/>
            <person name="Tringe S.G."/>
            <person name="Banfield J.F."/>
        </authorList>
    </citation>
    <scope>NUCLEOTIDE SEQUENCE</scope>
</reference>
<dbReference type="AlphaFoldDB" id="A0A0H4T1T1"/>
<evidence type="ECO:0000256" key="6">
    <source>
        <dbReference type="ARBA" id="ARBA00050557"/>
    </source>
</evidence>
<dbReference type="NCBIfam" id="TIGR01850">
    <property type="entry name" value="argC"/>
    <property type="match status" value="1"/>
</dbReference>
<comment type="function">
    <text evidence="7">Catalyzes the NADPH-dependent reduction of N-acetyl-5-glutamyl phosphate to yield N-acetyl-L-glutamate 5-semialdehyde.</text>
</comment>
<comment type="similarity">
    <text evidence="7">Belongs to the NAGSA dehydrogenase family. Type 1 subfamily.</text>
</comment>
<comment type="pathway">
    <text evidence="1 7">Amino-acid biosynthesis; L-arginine biosynthesis; N(2)-acetyl-L-ornithine from L-glutamate: step 3/4.</text>
</comment>
<organism evidence="10">
    <name type="scientific">uncultured delta proteobacterium Rifle_16ft_4_minimus_1997</name>
    <dbReference type="NCBI Taxonomy" id="1665176"/>
    <lineage>
        <taxon>Bacteria</taxon>
        <taxon>Deltaproteobacteria</taxon>
        <taxon>environmental samples</taxon>
    </lineage>
</organism>
<keyword evidence="2 7" id="KW-0055">Arginine biosynthesis</keyword>
<dbReference type="CDD" id="cd17895">
    <property type="entry name" value="AGPR_1_N"/>
    <property type="match status" value="1"/>
</dbReference>
<keyword evidence="4 7" id="KW-0521">NADP</keyword>
<accession>A0A0H4T1T1</accession>
<dbReference type="GO" id="GO:0006526">
    <property type="term" value="P:L-arginine biosynthetic process"/>
    <property type="evidence" value="ECO:0007669"/>
    <property type="project" value="UniProtKB-UniRule"/>
</dbReference>